<organism evidence="1">
    <name type="scientific">Brassica cretica</name>
    <name type="common">Mustard</name>
    <dbReference type="NCBI Taxonomy" id="69181"/>
    <lineage>
        <taxon>Eukaryota</taxon>
        <taxon>Viridiplantae</taxon>
        <taxon>Streptophyta</taxon>
        <taxon>Embryophyta</taxon>
        <taxon>Tracheophyta</taxon>
        <taxon>Spermatophyta</taxon>
        <taxon>Magnoliopsida</taxon>
        <taxon>eudicotyledons</taxon>
        <taxon>Gunneridae</taxon>
        <taxon>Pentapetalae</taxon>
        <taxon>rosids</taxon>
        <taxon>malvids</taxon>
        <taxon>Brassicales</taxon>
        <taxon>Brassicaceae</taxon>
        <taxon>Brassiceae</taxon>
        <taxon>Brassica</taxon>
    </lineage>
</organism>
<dbReference type="AlphaFoldDB" id="A0A8S9FME2"/>
<dbReference type="EMBL" id="QGKY02002305">
    <property type="protein sequence ID" value="KAF2531892.1"/>
    <property type="molecule type" value="Genomic_DNA"/>
</dbReference>
<protein>
    <submittedName>
        <fullName evidence="1">Uncharacterized protein</fullName>
    </submittedName>
</protein>
<proteinExistence type="predicted"/>
<name>A0A8S9FME2_BRACR</name>
<evidence type="ECO:0000313" key="1">
    <source>
        <dbReference type="EMBL" id="KAF2531892.1"/>
    </source>
</evidence>
<comment type="caution">
    <text evidence="1">The sequence shown here is derived from an EMBL/GenBank/DDBJ whole genome shotgun (WGS) entry which is preliminary data.</text>
</comment>
<sequence>MKLKDKQEMFLMNSGSFFLPQYPLWFRCIKPTNNNKIIQTQISISRRLNQQGIEETFTLVGLEGLVALEVQTVVERAAADGGATARRSGGGDVTGEI</sequence>
<accession>A0A8S9FME2</accession>
<reference evidence="1" key="1">
    <citation type="submission" date="2019-12" db="EMBL/GenBank/DDBJ databases">
        <title>Genome sequencing and annotation of Brassica cretica.</title>
        <authorList>
            <person name="Studholme D.J."/>
            <person name="Sarris P.F."/>
        </authorList>
    </citation>
    <scope>NUCLEOTIDE SEQUENCE</scope>
    <source>
        <strain evidence="1">PFS-102/07</strain>
        <tissue evidence="1">Leaf</tissue>
    </source>
</reference>
<gene>
    <name evidence="1" type="ORF">F2Q70_00030461</name>
</gene>